<evidence type="ECO:0000313" key="2">
    <source>
        <dbReference type="Proteomes" id="UP000199495"/>
    </source>
</evidence>
<accession>A0A1G7ZMS8</accession>
<keyword evidence="2" id="KW-1185">Reference proteome</keyword>
<protein>
    <submittedName>
        <fullName evidence="1">Uncharacterized protein</fullName>
    </submittedName>
</protein>
<proteinExistence type="predicted"/>
<dbReference type="Proteomes" id="UP000199495">
    <property type="component" value="Unassembled WGS sequence"/>
</dbReference>
<name>A0A1G7ZMS8_9HYPH</name>
<evidence type="ECO:0000313" key="1">
    <source>
        <dbReference type="EMBL" id="SDH09988.1"/>
    </source>
</evidence>
<dbReference type="EMBL" id="FNCS01000021">
    <property type="protein sequence ID" value="SDH09988.1"/>
    <property type="molecule type" value="Genomic_DNA"/>
</dbReference>
<dbReference type="STRING" id="440168.SAMN04487974_12122"/>
<dbReference type="AlphaFoldDB" id="A0A1G7ZMS8"/>
<reference evidence="1 2" key="1">
    <citation type="submission" date="2016-10" db="EMBL/GenBank/DDBJ databases">
        <authorList>
            <person name="de Groot N.N."/>
        </authorList>
    </citation>
    <scope>NUCLEOTIDE SEQUENCE [LARGE SCALE GENOMIC DNA]</scope>
    <source>
        <strain evidence="1 2">CGMCC 1.10267</strain>
    </source>
</reference>
<sequence length="128" mass="13555">MTAIAERSGPGIFPGYANCPVGDVGVGLNVDVELGEDDVGLLRCPQTDQLLRFDGKFRAHLVGAGRIRLDQQDQNLPATGSEIDAGLSGDLIDDFGAFDEFAGFELEKNARRSFLAILDARGSLVCAG</sequence>
<gene>
    <name evidence="1" type="ORF">SAMN04487974_12122</name>
</gene>
<organism evidence="1 2">
    <name type="scientific">Pelagibacterium luteolum</name>
    <dbReference type="NCBI Taxonomy" id="440168"/>
    <lineage>
        <taxon>Bacteria</taxon>
        <taxon>Pseudomonadati</taxon>
        <taxon>Pseudomonadota</taxon>
        <taxon>Alphaproteobacteria</taxon>
        <taxon>Hyphomicrobiales</taxon>
        <taxon>Devosiaceae</taxon>
        <taxon>Pelagibacterium</taxon>
    </lineage>
</organism>